<reference evidence="9 10" key="1">
    <citation type="submission" date="2023-08" db="EMBL/GenBank/DDBJ databases">
        <authorList>
            <person name="Palmer J.M."/>
        </authorList>
    </citation>
    <scope>NUCLEOTIDE SEQUENCE [LARGE SCALE GENOMIC DNA]</scope>
    <source>
        <strain evidence="9 10">TWF481</strain>
    </source>
</reference>
<dbReference type="InterPro" id="IPR020846">
    <property type="entry name" value="MFS_dom"/>
</dbReference>
<evidence type="ECO:0000256" key="1">
    <source>
        <dbReference type="ARBA" id="ARBA00004141"/>
    </source>
</evidence>
<evidence type="ECO:0000256" key="6">
    <source>
        <dbReference type="SAM" id="MobiDB-lite"/>
    </source>
</evidence>
<feature type="transmembrane region" description="Helical" evidence="7">
    <location>
        <begin position="430"/>
        <end position="456"/>
    </location>
</feature>
<keyword evidence="2" id="KW-0813">Transport</keyword>
<feature type="transmembrane region" description="Helical" evidence="7">
    <location>
        <begin position="368"/>
        <end position="387"/>
    </location>
</feature>
<keyword evidence="3 7" id="KW-0812">Transmembrane</keyword>
<comment type="subcellular location">
    <subcellularLocation>
        <location evidence="1">Membrane</location>
        <topology evidence="1">Multi-pass membrane protein</topology>
    </subcellularLocation>
</comment>
<evidence type="ECO:0000313" key="9">
    <source>
        <dbReference type="EMBL" id="KAK6511093.1"/>
    </source>
</evidence>
<dbReference type="PROSITE" id="PS50850">
    <property type="entry name" value="MFS"/>
    <property type="match status" value="1"/>
</dbReference>
<sequence length="538" mass="58172">MARYSPVADSAPQTKAPEPPAQKEPPVTWSSLPHKSQLLILAACRLSEPLSNTCLLPYLYYLIRSLDDGTSKDGQKSSNSSISRRAGLLVAAFALAQFATSMLWARLADRYGRKSVIVYPLLASIVANLGFGFGTTIPRVMFWRLIAGVANGNIGVMRTMTAEIVTERKYQSRAFLLLPLVFNTGNIVGLALGGLLATPTKSLPWIFGGIKWMEKYPFALPTMVNAMVLSFALMLAVGGLKETLPSKIGQRDLGIDVARRIVRLVLRLRAHGYQSIGSDEEELRTGLSSIPPSRQSGPPPSSMPSQPATLKTKAIAITLAGFTLLPFHNAAFMQLFPIFMSTPFNNNINHEGHGLFFTGGLGYGSSTVGLYLSAFGCSGIFLQMFIYPTLQAKFGTLKIFQFAFVMFPLSYVLTPYVLLIEGSTARGTAIAFVLSLQVIARTLAIPSSVILLTNAAPSPKLLGTLHGVGNMLSSLARAAGPALGGWVSAKGMEIGMVGCVWWTYLTGIAVLGVMVSWKMEEGKSPHEKERSLRRKDDD</sequence>
<feature type="transmembrane region" description="Helical" evidence="7">
    <location>
        <begin position="399"/>
        <end position="418"/>
    </location>
</feature>
<dbReference type="Proteomes" id="UP001370758">
    <property type="component" value="Unassembled WGS sequence"/>
</dbReference>
<dbReference type="GO" id="GO:0016020">
    <property type="term" value="C:membrane"/>
    <property type="evidence" value="ECO:0007669"/>
    <property type="project" value="UniProtKB-SubCell"/>
</dbReference>
<keyword evidence="4 7" id="KW-1133">Transmembrane helix</keyword>
<accession>A0AAV9WN67</accession>
<dbReference type="Pfam" id="PF07690">
    <property type="entry name" value="MFS_1"/>
    <property type="match status" value="1"/>
</dbReference>
<protein>
    <recommendedName>
        <fullName evidence="8">Major facilitator superfamily (MFS) profile domain-containing protein</fullName>
    </recommendedName>
</protein>
<feature type="region of interest" description="Disordered" evidence="6">
    <location>
        <begin position="1"/>
        <end position="29"/>
    </location>
</feature>
<feature type="transmembrane region" description="Helical" evidence="7">
    <location>
        <begin position="494"/>
        <end position="517"/>
    </location>
</feature>
<dbReference type="PANTHER" id="PTHR23504">
    <property type="entry name" value="MAJOR FACILITATOR SUPERFAMILY DOMAIN-CONTAINING PROTEIN 10"/>
    <property type="match status" value="1"/>
</dbReference>
<proteinExistence type="predicted"/>
<evidence type="ECO:0000256" key="7">
    <source>
        <dbReference type="SAM" id="Phobius"/>
    </source>
</evidence>
<dbReference type="Gene3D" id="1.20.1250.20">
    <property type="entry name" value="MFS general substrate transporter like domains"/>
    <property type="match status" value="1"/>
</dbReference>
<feature type="domain" description="Major facilitator superfamily (MFS) profile" evidence="8">
    <location>
        <begin position="37"/>
        <end position="524"/>
    </location>
</feature>
<feature type="transmembrane region" description="Helical" evidence="7">
    <location>
        <begin position="117"/>
        <end position="137"/>
    </location>
</feature>
<evidence type="ECO:0000259" key="8">
    <source>
        <dbReference type="PROSITE" id="PS50850"/>
    </source>
</evidence>
<evidence type="ECO:0000313" key="10">
    <source>
        <dbReference type="Proteomes" id="UP001370758"/>
    </source>
</evidence>
<evidence type="ECO:0000256" key="3">
    <source>
        <dbReference type="ARBA" id="ARBA00022692"/>
    </source>
</evidence>
<feature type="transmembrane region" description="Helical" evidence="7">
    <location>
        <begin position="314"/>
        <end position="336"/>
    </location>
</feature>
<organism evidence="9 10">
    <name type="scientific">Arthrobotrys musiformis</name>
    <dbReference type="NCBI Taxonomy" id="47236"/>
    <lineage>
        <taxon>Eukaryota</taxon>
        <taxon>Fungi</taxon>
        <taxon>Dikarya</taxon>
        <taxon>Ascomycota</taxon>
        <taxon>Pezizomycotina</taxon>
        <taxon>Orbiliomycetes</taxon>
        <taxon>Orbiliales</taxon>
        <taxon>Orbiliaceae</taxon>
        <taxon>Arthrobotrys</taxon>
    </lineage>
</organism>
<dbReference type="PANTHER" id="PTHR23504:SF6">
    <property type="entry name" value="MULTIDRUG TRANSPORTER, PUTATIVE (AFU_ORTHOLOGUE AFUA_4G08740)-RELATED"/>
    <property type="match status" value="1"/>
</dbReference>
<dbReference type="GO" id="GO:0022857">
    <property type="term" value="F:transmembrane transporter activity"/>
    <property type="evidence" value="ECO:0007669"/>
    <property type="project" value="InterPro"/>
</dbReference>
<dbReference type="EMBL" id="JAVHJL010000001">
    <property type="protein sequence ID" value="KAK6511093.1"/>
    <property type="molecule type" value="Genomic_DNA"/>
</dbReference>
<evidence type="ECO:0000256" key="4">
    <source>
        <dbReference type="ARBA" id="ARBA00022989"/>
    </source>
</evidence>
<feature type="transmembrane region" description="Helical" evidence="7">
    <location>
        <begin position="218"/>
        <end position="240"/>
    </location>
</feature>
<comment type="caution">
    <text evidence="9">The sequence shown here is derived from an EMBL/GenBank/DDBJ whole genome shotgun (WGS) entry which is preliminary data.</text>
</comment>
<keyword evidence="10" id="KW-1185">Reference proteome</keyword>
<feature type="region of interest" description="Disordered" evidence="6">
    <location>
        <begin position="279"/>
        <end position="307"/>
    </location>
</feature>
<dbReference type="InterPro" id="IPR011701">
    <property type="entry name" value="MFS"/>
</dbReference>
<keyword evidence="5 7" id="KW-0472">Membrane</keyword>
<evidence type="ECO:0000256" key="5">
    <source>
        <dbReference type="ARBA" id="ARBA00023136"/>
    </source>
</evidence>
<gene>
    <name evidence="9" type="ORF">TWF481_000015</name>
</gene>
<feature type="transmembrane region" description="Helical" evidence="7">
    <location>
        <begin position="174"/>
        <end position="198"/>
    </location>
</feature>
<dbReference type="SUPFAM" id="SSF103473">
    <property type="entry name" value="MFS general substrate transporter"/>
    <property type="match status" value="1"/>
</dbReference>
<evidence type="ECO:0000256" key="2">
    <source>
        <dbReference type="ARBA" id="ARBA00022448"/>
    </source>
</evidence>
<dbReference type="InterPro" id="IPR036259">
    <property type="entry name" value="MFS_trans_sf"/>
</dbReference>
<dbReference type="AlphaFoldDB" id="A0AAV9WN67"/>
<feature type="transmembrane region" description="Helical" evidence="7">
    <location>
        <begin position="86"/>
        <end position="105"/>
    </location>
</feature>
<name>A0AAV9WN67_9PEZI</name>